<evidence type="ECO:0000256" key="3">
    <source>
        <dbReference type="ARBA" id="ARBA00022692"/>
    </source>
</evidence>
<feature type="transmembrane region" description="Helical" evidence="6">
    <location>
        <begin position="341"/>
        <end position="366"/>
    </location>
</feature>
<evidence type="ECO:0000256" key="5">
    <source>
        <dbReference type="ARBA" id="ARBA00023136"/>
    </source>
</evidence>
<keyword evidence="5 6" id="KW-0472">Membrane</keyword>
<keyword evidence="9" id="KW-1185">Reference proteome</keyword>
<dbReference type="PANTHER" id="PTHR30287:SF1">
    <property type="entry name" value="INNER MEMBRANE PROTEIN"/>
    <property type="match status" value="1"/>
</dbReference>
<keyword evidence="3 6" id="KW-0812">Transmembrane</keyword>
<gene>
    <name evidence="8" type="ORF">AT746_01620</name>
</gene>
<proteinExistence type="predicted"/>
<dbReference type="STRING" id="1526571.AT746_01620"/>
<evidence type="ECO:0000256" key="1">
    <source>
        <dbReference type="ARBA" id="ARBA00004651"/>
    </source>
</evidence>
<feature type="transmembrane region" description="Helical" evidence="6">
    <location>
        <begin position="306"/>
        <end position="329"/>
    </location>
</feature>
<feature type="transmembrane region" description="Helical" evidence="6">
    <location>
        <begin position="412"/>
        <end position="435"/>
    </location>
</feature>
<evidence type="ECO:0000259" key="7">
    <source>
        <dbReference type="Pfam" id="PF02687"/>
    </source>
</evidence>
<accession>A0A0U3AW29</accession>
<feature type="transmembrane region" description="Helical" evidence="6">
    <location>
        <begin position="703"/>
        <end position="726"/>
    </location>
</feature>
<feature type="domain" description="ABC3 transporter permease C-terminal" evidence="7">
    <location>
        <begin position="707"/>
        <end position="817"/>
    </location>
</feature>
<dbReference type="GO" id="GO:0005886">
    <property type="term" value="C:plasma membrane"/>
    <property type="evidence" value="ECO:0007669"/>
    <property type="project" value="UniProtKB-SubCell"/>
</dbReference>
<evidence type="ECO:0000313" key="9">
    <source>
        <dbReference type="Proteomes" id="UP000068447"/>
    </source>
</evidence>
<organism evidence="8 9">
    <name type="scientific">Lacimicrobium alkaliphilum</name>
    <dbReference type="NCBI Taxonomy" id="1526571"/>
    <lineage>
        <taxon>Bacteria</taxon>
        <taxon>Pseudomonadati</taxon>
        <taxon>Pseudomonadota</taxon>
        <taxon>Gammaproteobacteria</taxon>
        <taxon>Alteromonadales</taxon>
        <taxon>Alteromonadaceae</taxon>
        <taxon>Lacimicrobium</taxon>
    </lineage>
</organism>
<dbReference type="InterPro" id="IPR038766">
    <property type="entry name" value="Membrane_comp_ABC_pdt"/>
</dbReference>
<keyword evidence="4 6" id="KW-1133">Transmembrane helix</keyword>
<comment type="subcellular location">
    <subcellularLocation>
        <location evidence="1">Cell membrane</location>
        <topology evidence="1">Multi-pass membrane protein</topology>
    </subcellularLocation>
</comment>
<dbReference type="Pfam" id="PF02687">
    <property type="entry name" value="FtsX"/>
    <property type="match status" value="1"/>
</dbReference>
<evidence type="ECO:0000256" key="6">
    <source>
        <dbReference type="SAM" id="Phobius"/>
    </source>
</evidence>
<dbReference type="PANTHER" id="PTHR30287">
    <property type="entry name" value="MEMBRANE COMPONENT OF PREDICTED ABC SUPERFAMILY METABOLITE UPTAKE TRANSPORTER"/>
    <property type="match status" value="1"/>
</dbReference>
<dbReference type="AlphaFoldDB" id="A0A0U3AW29"/>
<dbReference type="KEGG" id="lal:AT746_01620"/>
<evidence type="ECO:0000313" key="8">
    <source>
        <dbReference type="EMBL" id="ALS97104.1"/>
    </source>
</evidence>
<dbReference type="Proteomes" id="UP000068447">
    <property type="component" value="Chromosome"/>
</dbReference>
<feature type="transmembrane region" description="Helical" evidence="6">
    <location>
        <begin position="790"/>
        <end position="811"/>
    </location>
</feature>
<dbReference type="EMBL" id="CP013650">
    <property type="protein sequence ID" value="ALS97104.1"/>
    <property type="molecule type" value="Genomic_DNA"/>
</dbReference>
<feature type="transmembrane region" description="Helical" evidence="6">
    <location>
        <begin position="386"/>
        <end position="406"/>
    </location>
</feature>
<name>A0A0U3AW29_9ALTE</name>
<sequence length="826" mass="91833">MFSNNLQLAWHFYRQQKHHTHQRFLRWVQTILMVFVVTLSQTSDTIQAYLTQNLNNLLGADLVISQQRALSNTQKAELAEMSQQMVLTRSLTTTLTHNGQWQRATLKAVGEDYPLQGELRSSTALAGSETTTPGGPARGEIWLDSRLLASLSMQIGEPLSIAGQKLRVTRILQHEPDRLMEGHNVNMRALINSQDLEYFNFAEDIVQHRYLFAASPEQIETIVKWQKAHLPAAQLHHKQGSHPLALFWQRTENFMGLASIILFFMAAIAIQQLTQVQMQKEQFFTAVCLSLGASKKTGVQISVIRWLLGVLFVLPVVLLISALCHWAVIQWLTTTFAGLEWHWNLLSALKTLLATAVIFFVFHLPVWSGLNHSSVAQLIYNTSHRLSNGLSFGCALLVLAAVAVAYSDNGLLTAMVLGAMAISIVLILFISWLALSLGEKLTSNISGLLPFALYMMKQRLLSKTIQILGVGLCAFLLLFTLMLLRDLGGSMQAYQRQHDGNLLVSQASSVQMADIDAWATTHNAEIRQRKPFMYATLTRINGLHLPDFSQKPSDSLATFQRPVRIHWSDAVPDNNRIVDGQWWQPGDENWQQVSVEQEVMTDLGLHPGDRLSFVIAGQHIDLVIVASHAYQPGAGSITFWLQMPRSALSHILAPQYYMASLELQSHQFSLLSQLWQAHPSLRMVSLKEMTQRFDTTLAMVTQVISGFAALIIILAGIVIVSSVHALEAKEKKKNSIIMSFGFSRSTCLKLNAIEWLVTGAIAASGAIAGTWAAGLLIYQSQFSMPYHPDFIWLLGTLSVILLVVASVGIAASKNSLSGSIRQLMAE</sequence>
<feature type="transmembrane region" description="Helical" evidence="6">
    <location>
        <begin position="465"/>
        <end position="484"/>
    </location>
</feature>
<evidence type="ECO:0000256" key="4">
    <source>
        <dbReference type="ARBA" id="ARBA00022989"/>
    </source>
</evidence>
<reference evidence="8 9" key="1">
    <citation type="submission" date="2015-12" db="EMBL/GenBank/DDBJ databases">
        <title>Complete genome of Lacimicrobium alkaliphilum KCTC 32984.</title>
        <authorList>
            <person name="Kim S.-G."/>
            <person name="Lee Y.-J."/>
        </authorList>
    </citation>
    <scope>NUCLEOTIDE SEQUENCE [LARGE SCALE GENOMIC DNA]</scope>
    <source>
        <strain evidence="8 9">YelD216</strain>
    </source>
</reference>
<evidence type="ECO:0000256" key="2">
    <source>
        <dbReference type="ARBA" id="ARBA00022475"/>
    </source>
</evidence>
<feature type="transmembrane region" description="Helical" evidence="6">
    <location>
        <begin position="254"/>
        <end position="273"/>
    </location>
</feature>
<keyword evidence="2" id="KW-1003">Cell membrane</keyword>
<dbReference type="InterPro" id="IPR003838">
    <property type="entry name" value="ABC3_permease_C"/>
</dbReference>
<feature type="transmembrane region" description="Helical" evidence="6">
    <location>
        <begin position="752"/>
        <end position="778"/>
    </location>
</feature>
<protein>
    <submittedName>
        <fullName evidence="8">Permease</fullName>
    </submittedName>
</protein>